<evidence type="ECO:0000313" key="3">
    <source>
        <dbReference type="Proteomes" id="UP000267821"/>
    </source>
</evidence>
<evidence type="ECO:0000313" key="1">
    <source>
        <dbReference type="EMBL" id="RPB17938.1"/>
    </source>
</evidence>
<protein>
    <submittedName>
        <fullName evidence="2">Uncharacterized protein</fullName>
    </submittedName>
</protein>
<keyword evidence="3" id="KW-1185">Reference proteome</keyword>
<accession>A0A3N4LWU7</accession>
<organism evidence="2 3">
    <name type="scientific">Terfezia boudieri ATCC MYA-4762</name>
    <dbReference type="NCBI Taxonomy" id="1051890"/>
    <lineage>
        <taxon>Eukaryota</taxon>
        <taxon>Fungi</taxon>
        <taxon>Dikarya</taxon>
        <taxon>Ascomycota</taxon>
        <taxon>Pezizomycotina</taxon>
        <taxon>Pezizomycetes</taxon>
        <taxon>Pezizales</taxon>
        <taxon>Pezizaceae</taxon>
        <taxon>Terfezia</taxon>
    </lineage>
</organism>
<sequence length="86" mass="10068">MEEVLELLIGTLELGYQVERALRKEVNAWRDKVDGYISEITVKQHELRKSRDECEELKAELKKEIPALNTWAGEVERSIEVLQSRK</sequence>
<dbReference type="EMBL" id="ML121539">
    <property type="protein sequence ID" value="RPB25131.1"/>
    <property type="molecule type" value="Genomic_DNA"/>
</dbReference>
<proteinExistence type="predicted"/>
<dbReference type="Proteomes" id="UP000267821">
    <property type="component" value="Unassembled WGS sequence"/>
</dbReference>
<dbReference type="AlphaFoldDB" id="A0A3N4LWU7"/>
<gene>
    <name evidence="2" type="ORF">L211DRAFT_139145</name>
    <name evidence="1" type="ORF">L211DRAFT_419920</name>
</gene>
<reference evidence="2 3" key="1">
    <citation type="journal article" date="2018" name="Nat. Ecol. Evol.">
        <title>Pezizomycetes genomes reveal the molecular basis of ectomycorrhizal truffle lifestyle.</title>
        <authorList>
            <person name="Murat C."/>
            <person name="Payen T."/>
            <person name="Noel B."/>
            <person name="Kuo A."/>
            <person name="Morin E."/>
            <person name="Chen J."/>
            <person name="Kohler A."/>
            <person name="Krizsan K."/>
            <person name="Balestrini R."/>
            <person name="Da Silva C."/>
            <person name="Montanini B."/>
            <person name="Hainaut M."/>
            <person name="Levati E."/>
            <person name="Barry K.W."/>
            <person name="Belfiori B."/>
            <person name="Cichocki N."/>
            <person name="Clum A."/>
            <person name="Dockter R.B."/>
            <person name="Fauchery L."/>
            <person name="Guy J."/>
            <person name="Iotti M."/>
            <person name="Le Tacon F."/>
            <person name="Lindquist E.A."/>
            <person name="Lipzen A."/>
            <person name="Malagnac F."/>
            <person name="Mello A."/>
            <person name="Molinier V."/>
            <person name="Miyauchi S."/>
            <person name="Poulain J."/>
            <person name="Riccioni C."/>
            <person name="Rubini A."/>
            <person name="Sitrit Y."/>
            <person name="Splivallo R."/>
            <person name="Traeger S."/>
            <person name="Wang M."/>
            <person name="Zifcakova L."/>
            <person name="Wipf D."/>
            <person name="Zambonelli A."/>
            <person name="Paolocci F."/>
            <person name="Nowrousian M."/>
            <person name="Ottonello S."/>
            <person name="Baldrian P."/>
            <person name="Spatafora J.W."/>
            <person name="Henrissat B."/>
            <person name="Nagy L.G."/>
            <person name="Aury J.M."/>
            <person name="Wincker P."/>
            <person name="Grigoriev I.V."/>
            <person name="Bonfante P."/>
            <person name="Martin F.M."/>
        </authorList>
    </citation>
    <scope>NUCLEOTIDE SEQUENCE [LARGE SCALE GENOMIC DNA]</scope>
    <source>
        <strain evidence="2 3">ATCC MYA-4762</strain>
    </source>
</reference>
<evidence type="ECO:0000313" key="2">
    <source>
        <dbReference type="EMBL" id="RPB25131.1"/>
    </source>
</evidence>
<dbReference type="EMBL" id="ML121842">
    <property type="protein sequence ID" value="RPB17938.1"/>
    <property type="molecule type" value="Genomic_DNA"/>
</dbReference>
<name>A0A3N4LWU7_9PEZI</name>